<keyword evidence="4 11" id="KW-0245">EGF-like domain</keyword>
<dbReference type="Pfam" id="PF24887">
    <property type="entry name" value="EGF_STAB1-2"/>
    <property type="match status" value="1"/>
</dbReference>
<dbReference type="Gene3D" id="2.90.20.10">
    <property type="entry name" value="Plasmodium vivax P25 domain"/>
    <property type="match status" value="1"/>
</dbReference>
<accession>A0A670IMJ0</accession>
<dbReference type="OMA" id="GCHMHAE"/>
<feature type="domain" description="EGF-like" evidence="13">
    <location>
        <begin position="1459"/>
        <end position="1501"/>
    </location>
</feature>
<evidence type="ECO:0000256" key="9">
    <source>
        <dbReference type="ARBA" id="ARBA00023180"/>
    </source>
</evidence>
<dbReference type="PROSITE" id="PS00022">
    <property type="entry name" value="EGF_1"/>
    <property type="match status" value="6"/>
</dbReference>
<dbReference type="Pfam" id="PF12947">
    <property type="entry name" value="EGF_3"/>
    <property type="match status" value="6"/>
</dbReference>
<evidence type="ECO:0000259" key="13">
    <source>
        <dbReference type="PROSITE" id="PS50026"/>
    </source>
</evidence>
<dbReference type="FunFam" id="3.10.100.10:FF:000001">
    <property type="entry name" value="Hyaluronan proteoglycan link protein 1"/>
    <property type="match status" value="1"/>
</dbReference>
<feature type="domain" description="EGF-like" evidence="13">
    <location>
        <begin position="813"/>
        <end position="851"/>
    </location>
</feature>
<dbReference type="GO" id="GO:0005509">
    <property type="term" value="F:calcium ion binding"/>
    <property type="evidence" value="ECO:0007669"/>
    <property type="project" value="InterPro"/>
</dbReference>
<evidence type="ECO:0000313" key="16">
    <source>
        <dbReference type="Ensembl" id="ENSPMRP00000013328.1"/>
    </source>
</evidence>
<feature type="disulfide bond" evidence="11">
    <location>
        <begin position="8"/>
        <end position="25"/>
    </location>
</feature>
<keyword evidence="6" id="KW-1133">Transmembrane helix</keyword>
<evidence type="ECO:0000259" key="14">
    <source>
        <dbReference type="PROSITE" id="PS50213"/>
    </source>
</evidence>
<dbReference type="PANTHER" id="PTHR24038:SF8">
    <property type="entry name" value="STABILIN-1"/>
    <property type="match status" value="1"/>
</dbReference>
<keyword evidence="10" id="KW-0424">Laminin EGF-like domain</keyword>
<keyword evidence="5" id="KW-0812">Transmembrane</keyword>
<evidence type="ECO:0000256" key="5">
    <source>
        <dbReference type="ARBA" id="ARBA00022692"/>
    </source>
</evidence>
<feature type="domain" description="EGF-like" evidence="13">
    <location>
        <begin position="1294"/>
        <end position="1334"/>
    </location>
</feature>
<reference evidence="16" key="2">
    <citation type="submission" date="2025-08" db="UniProtKB">
        <authorList>
            <consortium name="Ensembl"/>
        </authorList>
    </citation>
    <scope>IDENTIFICATION</scope>
</reference>
<feature type="domain" description="EGF-like" evidence="13">
    <location>
        <begin position="1418"/>
        <end position="1458"/>
    </location>
</feature>
<dbReference type="GO" id="GO:0007267">
    <property type="term" value="P:cell-cell signaling"/>
    <property type="evidence" value="ECO:0007669"/>
    <property type="project" value="Ensembl"/>
</dbReference>
<dbReference type="InterPro" id="IPR001881">
    <property type="entry name" value="EGF-like_Ca-bd_dom"/>
</dbReference>
<evidence type="ECO:0000256" key="1">
    <source>
        <dbReference type="ARBA" id="ARBA00004167"/>
    </source>
</evidence>
<organism evidence="16 17">
    <name type="scientific">Podarcis muralis</name>
    <name type="common">Wall lizard</name>
    <name type="synonym">Lacerta muralis</name>
    <dbReference type="NCBI Taxonomy" id="64176"/>
    <lineage>
        <taxon>Eukaryota</taxon>
        <taxon>Metazoa</taxon>
        <taxon>Chordata</taxon>
        <taxon>Craniata</taxon>
        <taxon>Vertebrata</taxon>
        <taxon>Euteleostomi</taxon>
        <taxon>Lepidosauria</taxon>
        <taxon>Squamata</taxon>
        <taxon>Bifurcata</taxon>
        <taxon>Unidentata</taxon>
        <taxon>Episquamata</taxon>
        <taxon>Laterata</taxon>
        <taxon>Lacertibaenia</taxon>
        <taxon>Lacertidae</taxon>
        <taxon>Podarcis</taxon>
    </lineage>
</organism>
<evidence type="ECO:0000256" key="4">
    <source>
        <dbReference type="ARBA" id="ARBA00022536"/>
    </source>
</evidence>
<feature type="domain" description="EGF-like" evidence="13">
    <location>
        <begin position="365"/>
        <end position="403"/>
    </location>
</feature>
<dbReference type="FunFam" id="2.10.25.10:FF:000040">
    <property type="entry name" value="Stabilin 2"/>
    <property type="match status" value="4"/>
</dbReference>
<dbReference type="GO" id="GO:0005576">
    <property type="term" value="C:extracellular region"/>
    <property type="evidence" value="ECO:0007669"/>
    <property type="project" value="UniProtKB-SubCell"/>
</dbReference>
<dbReference type="GeneTree" id="ENSGT00940000157928"/>
<dbReference type="PROSITE" id="PS01241">
    <property type="entry name" value="LINK_1"/>
    <property type="match status" value="1"/>
</dbReference>
<feature type="domain" description="EGF-like" evidence="13">
    <location>
        <begin position="496"/>
        <end position="538"/>
    </location>
</feature>
<dbReference type="InterPro" id="IPR016186">
    <property type="entry name" value="C-type_lectin-like/link_sf"/>
</dbReference>
<reference evidence="16" key="3">
    <citation type="submission" date="2025-09" db="UniProtKB">
        <authorList>
            <consortium name="Ensembl"/>
        </authorList>
    </citation>
    <scope>IDENTIFICATION</scope>
</reference>
<dbReference type="GO" id="GO:0042742">
    <property type="term" value="P:defense response to bacterium"/>
    <property type="evidence" value="ECO:0007669"/>
    <property type="project" value="Ensembl"/>
</dbReference>
<dbReference type="SMART" id="SM00181">
    <property type="entry name" value="EGF"/>
    <property type="match status" value="18"/>
</dbReference>
<dbReference type="Gene3D" id="2.170.300.10">
    <property type="entry name" value="Tie2 ligand-binding domain superfamily"/>
    <property type="match status" value="2"/>
</dbReference>
<keyword evidence="9" id="KW-0325">Glycoprotein</keyword>
<dbReference type="PANTHER" id="PTHR24038">
    <property type="entry name" value="STABILIN"/>
    <property type="match status" value="1"/>
</dbReference>
<evidence type="ECO:0000256" key="12">
    <source>
        <dbReference type="PROSITE-ProRule" id="PRU00323"/>
    </source>
</evidence>
<feature type="domain" description="Link" evidence="15">
    <location>
        <begin position="1535"/>
        <end position="1628"/>
    </location>
</feature>
<comment type="subcellular location">
    <subcellularLocation>
        <location evidence="1">Membrane</location>
        <topology evidence="1">Single-pass membrane protein</topology>
    </subcellularLocation>
    <subcellularLocation>
        <location evidence="2">Secreted</location>
    </subcellularLocation>
</comment>
<feature type="disulfide bond" evidence="11">
    <location>
        <begin position="1324"/>
        <end position="1333"/>
    </location>
</feature>
<dbReference type="SMART" id="SM00179">
    <property type="entry name" value="EGF_CA"/>
    <property type="match status" value="4"/>
</dbReference>
<feature type="domain" description="EGF-like" evidence="13">
    <location>
        <begin position="539"/>
        <end position="581"/>
    </location>
</feature>
<dbReference type="PROSITE" id="PS50026">
    <property type="entry name" value="EGF_3"/>
    <property type="match status" value="12"/>
</dbReference>
<dbReference type="Gene3D" id="2.30.180.10">
    <property type="entry name" value="FAS1 domain"/>
    <property type="match status" value="4"/>
</dbReference>
<dbReference type="Gene3D" id="3.10.100.10">
    <property type="entry name" value="Mannose-Binding Protein A, subunit A"/>
    <property type="match status" value="1"/>
</dbReference>
<feature type="disulfide bond" evidence="11">
    <location>
        <begin position="393"/>
        <end position="402"/>
    </location>
</feature>
<sequence>GPDCQSVCECQHGICNHGPSGDGSCTCYAGYTGPKCDQELLNCGGVICEANSICVVKGGQSRCECLPGYKKNGIYCQDQDPCSSYPCSSFATCKTLGPNKYECTCKAGYLGNGKICQPINPCLTDNGGCPRNSSLCSYIRPGEARCLCKPGFIRHGDKDCFSTLSCQPHNCDRSAKCEIDPDTDILWWCLIFLQNCGLPSFLDGPGPFTVFVPSNEAVDKLRDGRLIYLFTEVSVGSENVETLITLPQILTMANQVLTIHFSEEVMVFLPFPDRHADGPVHLDFPPVNFLWLARHDGYTSNMCEKCSLYSQSVSFPKAEGIFPGECVYIHDPLGLNIMKKGCKRNCNQTVVVPGCCKGFFGSSCTPCPSGFTNPCYGKGTCSDGIRGNGQCHCHENFRGIACHICSNPNKHGENCDEDCGCVHGICDNRPGSKGVCQPGSCKAGYSGEFCDRSSQKCASSDDAPLNCHLNAVCIRNDTVRCVCLDGYEGDGFSCEPIDVCSKSERGGCSKNAMCTSTGPGRATCQCNKGWTGDGKDCIAIDNCAMETRGGCHVNADCIYIGPGQSSCICKRNYNGDGYSCDPVAPCSVDNGGCHELMAIWIINNLFPIFSFKLAKEANNTCFCFVFCFGQKKSLFSIPEGTNLTVLVPVKEAIQNLSKDEKDFWLQPDMLLLLVRGHFLLGSFTTEQLKKYVGQELPTLSPRIRWKINNSSGDMDTVQYHVVLGVKLLATDLKSGVHKTSMLGFSYWLMFYKNTTQAYVNKVLLNGQFVETTNGMLIGVSEVLRVQKNRCSINSTTVQKVSVCCSGYYGHMCEMCPGKPDRWCSGNGVCQDGIDGNGECQCHEGYHGTACEMCQPGRYGANCKSECNCAHGICNDGLLGDGSCTCAAGFKGVSCDIEIDPCAVGNGGCSPHASCTKVGPGQRTCSCKEGYAGDGTLCRGEHPCCLKHMNCQYICRCMSEHTGCSPHALCLSTSGDRICICLSGTGDGFTCTGTVCLKPLSRQTYNNLLHLATVAHPSLVIITQEQKGFVHEKVCLTGNVYYVPFSQNSVYLNDEAKIIESDIMGSNGVLHFIDKILIPYDLQNINISSNLAQVADAYGYKIYSKLLVAGLLNLVNSTLHQPFTMLWPTDAAFNSLPEDMQKWLYHREHRSKLAAYLKGHMIRDTLGEILVNNGNARIVQQLMKFNGGIAYGIDQVLEPPDLGSRCDEFRDVERPSVSVLICTYLLISITFLLYKSPKKLRVSPGKVPTLKKKLQWNLSCRIWRPLSRSLMKGCRRTCFVVEWVPQCCPNHYGKDCQVCPGGLKEPCSNHGTCNDGQQGSGWCSCNKAFIGTACENCAPGHYGPECKECNCTSNGICDEGLHGDGFCFCSAGWTGERCETELAAVPVCSPACHRNAVCRSNNTCECSLHYEGDGWTCKVIDRCAKDNGDCSDYANCTQIGTDVSCSCFPDYEGDGYICSPIDRCADGMNGDCSEHATCINTGPNSRRCECHAGYVGNGIQCLEEAIPPIDRCLENNGQCHSEALCSDLHFEEKTVGVFHLQSPQGKYRFTYQEAEAACAAEGATVATLKQLSAAQQMGFHRCVVGWLYNGSAGYPTVYPSLKCGSHHVGIVDYGFRSNASEKWDAYCYRVQDVQCVCRDGFVGDGYTCTGSLVAVLAQKANFSVYYSMVLDYANATQEGWEFFNFLSTDMTYKTLFVPLNSGFRKNAVRNAKQDFVILLFCTCTAALTWFSFANIPSFISLEQKTTYSTCEGMQNLLYLHGQAPGVI</sequence>
<keyword evidence="8 11" id="KW-1015">Disulfide bond</keyword>
<protein>
    <submittedName>
        <fullName evidence="16">Stabilin 1</fullName>
    </submittedName>
</protein>
<keyword evidence="7" id="KW-0472">Membrane</keyword>
<evidence type="ECO:0000256" key="10">
    <source>
        <dbReference type="ARBA" id="ARBA00023292"/>
    </source>
</evidence>
<evidence type="ECO:0000256" key="7">
    <source>
        <dbReference type="ARBA" id="ARBA00023136"/>
    </source>
</evidence>
<comment type="caution">
    <text evidence="11">Lacks conserved residue(s) required for the propagation of feature annotation.</text>
</comment>
<dbReference type="GO" id="GO:0005044">
    <property type="term" value="F:scavenger receptor activity"/>
    <property type="evidence" value="ECO:0007669"/>
    <property type="project" value="Ensembl"/>
</dbReference>
<dbReference type="Pfam" id="PF00193">
    <property type="entry name" value="Xlink"/>
    <property type="match status" value="1"/>
</dbReference>
<dbReference type="InterPro" id="IPR000538">
    <property type="entry name" value="Link_dom"/>
</dbReference>
<evidence type="ECO:0000256" key="8">
    <source>
        <dbReference type="ARBA" id="ARBA00023157"/>
    </source>
</evidence>
<dbReference type="SMART" id="SM00554">
    <property type="entry name" value="FAS1"/>
    <property type="match status" value="3"/>
</dbReference>
<feature type="disulfide bond" evidence="11">
    <location>
        <begin position="1368"/>
        <end position="1377"/>
    </location>
</feature>
<dbReference type="PROSITE" id="PS50213">
    <property type="entry name" value="FAS1"/>
    <property type="match status" value="1"/>
</dbReference>
<keyword evidence="17" id="KW-1185">Reference proteome</keyword>
<feature type="domain" description="EGF-like" evidence="13">
    <location>
        <begin position="1"/>
        <end position="37"/>
    </location>
</feature>
<dbReference type="InterPro" id="IPR016187">
    <property type="entry name" value="CTDL_fold"/>
</dbReference>
<dbReference type="SUPFAM" id="SSF57196">
    <property type="entry name" value="EGF/Laminin"/>
    <property type="match status" value="1"/>
</dbReference>
<dbReference type="GO" id="GO:0005041">
    <property type="term" value="F:low-density lipoprotein particle receptor activity"/>
    <property type="evidence" value="ECO:0007669"/>
    <property type="project" value="Ensembl"/>
</dbReference>
<evidence type="ECO:0000256" key="6">
    <source>
        <dbReference type="ARBA" id="ARBA00022989"/>
    </source>
</evidence>
<evidence type="ECO:0000259" key="15">
    <source>
        <dbReference type="PROSITE" id="PS50963"/>
    </source>
</evidence>
<evidence type="ECO:0000313" key="17">
    <source>
        <dbReference type="Proteomes" id="UP000472272"/>
    </source>
</evidence>
<dbReference type="SUPFAM" id="SSF56436">
    <property type="entry name" value="C-type lectin-like"/>
    <property type="match status" value="1"/>
</dbReference>
<reference evidence="16 17" key="1">
    <citation type="journal article" date="2019" name="Proc. Natl. Acad. Sci. U.S.A.">
        <title>Regulatory changes in pterin and carotenoid genes underlie balanced color polymorphisms in the wall lizard.</title>
        <authorList>
            <person name="Andrade P."/>
            <person name="Pinho C."/>
            <person name="Perez I de Lanuza G."/>
            <person name="Afonso S."/>
            <person name="Brejcha J."/>
            <person name="Rubin C.J."/>
            <person name="Wallerman O."/>
            <person name="Pereira P."/>
            <person name="Sabatino S.J."/>
            <person name="Bellati A."/>
            <person name="Pellitteri-Rosa D."/>
            <person name="Bosakova Z."/>
            <person name="Bunikis I."/>
            <person name="Carretero M.A."/>
            <person name="Feiner N."/>
            <person name="Marsik P."/>
            <person name="Pauperio F."/>
            <person name="Salvi D."/>
            <person name="Soler L."/>
            <person name="While G.M."/>
            <person name="Uller T."/>
            <person name="Font E."/>
            <person name="Andersson L."/>
            <person name="Carneiro M."/>
        </authorList>
    </citation>
    <scope>NUCLEOTIDE SEQUENCE</scope>
</reference>
<dbReference type="GO" id="GO:0007155">
    <property type="term" value="P:cell adhesion"/>
    <property type="evidence" value="ECO:0007669"/>
    <property type="project" value="InterPro"/>
</dbReference>
<name>A0A670IMJ0_PODMU</name>
<dbReference type="InterPro" id="IPR000742">
    <property type="entry name" value="EGF"/>
</dbReference>
<dbReference type="InterPro" id="IPR036378">
    <property type="entry name" value="FAS1_dom_sf"/>
</dbReference>
<dbReference type="PROSITE" id="PS01186">
    <property type="entry name" value="EGF_2"/>
    <property type="match status" value="9"/>
</dbReference>
<feature type="domain" description="EGF-like" evidence="13">
    <location>
        <begin position="78"/>
        <end position="117"/>
    </location>
</feature>
<feature type="disulfide bond" evidence="12">
    <location>
        <begin position="1557"/>
        <end position="1626"/>
    </location>
</feature>
<feature type="disulfide bond" evidence="11">
    <location>
        <begin position="841"/>
        <end position="850"/>
    </location>
</feature>
<dbReference type="GO" id="GO:0005540">
    <property type="term" value="F:hyaluronic acid binding"/>
    <property type="evidence" value="ECO:0007669"/>
    <property type="project" value="InterPro"/>
</dbReference>
<feature type="domain" description="FAS1" evidence="14">
    <location>
        <begin position="1086"/>
        <end position="1196"/>
    </location>
</feature>
<evidence type="ECO:0000256" key="11">
    <source>
        <dbReference type="PROSITE-ProRule" id="PRU00076"/>
    </source>
</evidence>
<dbReference type="Pfam" id="PF02469">
    <property type="entry name" value="Fasciclin"/>
    <property type="match status" value="3"/>
</dbReference>
<dbReference type="Gene3D" id="2.10.25.10">
    <property type="entry name" value="Laminin"/>
    <property type="match status" value="6"/>
</dbReference>
<gene>
    <name evidence="16" type="primary">STAB1</name>
</gene>
<dbReference type="InterPro" id="IPR056806">
    <property type="entry name" value="EGF_STAB1-2"/>
</dbReference>
<dbReference type="GO" id="GO:0030169">
    <property type="term" value="F:low-density lipoprotein particle binding"/>
    <property type="evidence" value="ECO:0007669"/>
    <property type="project" value="Ensembl"/>
</dbReference>
<dbReference type="InterPro" id="IPR000782">
    <property type="entry name" value="FAS1_domain"/>
</dbReference>
<evidence type="ECO:0000256" key="3">
    <source>
        <dbReference type="ARBA" id="ARBA00022525"/>
    </source>
</evidence>
<dbReference type="GO" id="GO:0016525">
    <property type="term" value="P:negative regulation of angiogenesis"/>
    <property type="evidence" value="ECO:0007669"/>
    <property type="project" value="Ensembl"/>
</dbReference>
<dbReference type="PROSITE" id="PS50963">
    <property type="entry name" value="LINK_2"/>
    <property type="match status" value="1"/>
</dbReference>
<dbReference type="Ensembl" id="ENSPMRT00000014228.1">
    <property type="protein sequence ID" value="ENSPMRP00000013328.1"/>
    <property type="gene ID" value="ENSPMRG00000008904.1"/>
</dbReference>
<dbReference type="InterPro" id="IPR024731">
    <property type="entry name" value="NELL2-like_EGF"/>
</dbReference>
<feature type="disulfide bond" evidence="11">
    <location>
        <begin position="27"/>
        <end position="36"/>
    </location>
</feature>
<feature type="domain" description="EGF-like" evidence="13">
    <location>
        <begin position="39"/>
        <end position="77"/>
    </location>
</feature>
<dbReference type="SMART" id="SM00445">
    <property type="entry name" value="LINK"/>
    <property type="match status" value="1"/>
</dbReference>
<evidence type="ECO:0000256" key="2">
    <source>
        <dbReference type="ARBA" id="ARBA00004613"/>
    </source>
</evidence>
<feature type="domain" description="EGF-like" evidence="13">
    <location>
        <begin position="897"/>
        <end position="938"/>
    </location>
</feature>
<dbReference type="GO" id="GO:0005886">
    <property type="term" value="C:plasma membrane"/>
    <property type="evidence" value="ECO:0007669"/>
    <property type="project" value="Ensembl"/>
</dbReference>
<feature type="disulfide bond" evidence="12">
    <location>
        <begin position="1581"/>
        <end position="1602"/>
    </location>
</feature>
<keyword evidence="3" id="KW-0964">Secreted</keyword>
<dbReference type="Proteomes" id="UP000472272">
    <property type="component" value="Chromosome 2"/>
</dbReference>
<feature type="domain" description="EGF-like" evidence="13">
    <location>
        <begin position="1341"/>
        <end position="1378"/>
    </location>
</feature>
<proteinExistence type="predicted"/>
<dbReference type="SUPFAM" id="SSF82153">
    <property type="entry name" value="FAS1 domain"/>
    <property type="match status" value="5"/>
</dbReference>